<dbReference type="RefSeq" id="WP_346013265.1">
    <property type="nucleotide sequence ID" value="NZ_JAQYXP010000003.1"/>
</dbReference>
<dbReference type="PANTHER" id="PTHR41523">
    <property type="entry name" value="TWO-COMPONENT SYSTEM SENSOR PROTEIN"/>
    <property type="match status" value="1"/>
</dbReference>
<dbReference type="EMBL" id="JAQYXP010000003">
    <property type="protein sequence ID" value="MEN3236740.1"/>
    <property type="molecule type" value="Genomic_DNA"/>
</dbReference>
<evidence type="ECO:0000256" key="1">
    <source>
        <dbReference type="ARBA" id="ARBA00000085"/>
    </source>
</evidence>
<evidence type="ECO:0000313" key="10">
    <source>
        <dbReference type="Proteomes" id="UP001407347"/>
    </source>
</evidence>
<keyword evidence="7" id="KW-0067">ATP-binding</keyword>
<dbReference type="Proteomes" id="UP001407347">
    <property type="component" value="Unassembled WGS sequence"/>
</dbReference>
<dbReference type="InterPro" id="IPR036890">
    <property type="entry name" value="HATPase_C_sf"/>
</dbReference>
<comment type="caution">
    <text evidence="9">The sequence shown here is derived from an EMBL/GenBank/DDBJ whole genome shotgun (WGS) entry which is preliminary data.</text>
</comment>
<dbReference type="Gene3D" id="3.30.565.10">
    <property type="entry name" value="Histidine kinase-like ATPase, C-terminal domain"/>
    <property type="match status" value="1"/>
</dbReference>
<sequence length="327" mass="35382">MSMAEELEPTGDGWTLENFTGAIHRGGVGLWAWSPVRRVARLDELCRDFWGVPDAVVGIDDLFGRVNAEDRAGMMADWAASENEPHAYSFDFRIGEGSDARWISARGVGGEASRVGEWIQAIFLDITDRKRAEEAERLLTAELAHRVSNMFTVARALTSIVARDATSAPSFAEDLSRRFGVLHEATALATRAHHGEHGDVPLGMLAERILAPYRNGADVEVDVEDAVVASPGKVNDYAMIFHELATNSAKYGALSGGGTLRVRGRMDGDATRLTWEEGPAPSGSVKPAGTGFGSRLLKQTIERSLGGRFERDIGASGLRFEMVVPLA</sequence>
<evidence type="ECO:0000256" key="2">
    <source>
        <dbReference type="ARBA" id="ARBA00012438"/>
    </source>
</evidence>
<dbReference type="EC" id="2.7.13.3" evidence="2"/>
<evidence type="ECO:0000256" key="7">
    <source>
        <dbReference type="ARBA" id="ARBA00022840"/>
    </source>
</evidence>
<feature type="domain" description="Signal transduction histidine kinase HWE region" evidence="8">
    <location>
        <begin position="142"/>
        <end position="225"/>
    </location>
</feature>
<evidence type="ECO:0000256" key="3">
    <source>
        <dbReference type="ARBA" id="ARBA00022553"/>
    </source>
</evidence>
<accession>A0ABV0A1G3</accession>
<proteinExistence type="predicted"/>
<dbReference type="PANTHER" id="PTHR41523:SF8">
    <property type="entry name" value="ETHYLENE RESPONSE SENSOR PROTEIN"/>
    <property type="match status" value="1"/>
</dbReference>
<dbReference type="GO" id="GO:0016301">
    <property type="term" value="F:kinase activity"/>
    <property type="evidence" value="ECO:0007669"/>
    <property type="project" value="UniProtKB-KW"/>
</dbReference>
<dbReference type="SMART" id="SM00911">
    <property type="entry name" value="HWE_HK"/>
    <property type="match status" value="1"/>
</dbReference>
<evidence type="ECO:0000256" key="5">
    <source>
        <dbReference type="ARBA" id="ARBA00022741"/>
    </source>
</evidence>
<gene>
    <name evidence="9" type="ORF">PUR29_24760</name>
</gene>
<comment type="catalytic activity">
    <reaction evidence="1">
        <text>ATP + protein L-histidine = ADP + protein N-phospho-L-histidine.</text>
        <dbReference type="EC" id="2.7.13.3"/>
    </reaction>
</comment>
<evidence type="ECO:0000256" key="6">
    <source>
        <dbReference type="ARBA" id="ARBA00022777"/>
    </source>
</evidence>
<evidence type="ECO:0000259" key="8">
    <source>
        <dbReference type="SMART" id="SM00911"/>
    </source>
</evidence>
<keyword evidence="4" id="KW-0808">Transferase</keyword>
<name>A0ABV0A1G3_9HYPH</name>
<protein>
    <recommendedName>
        <fullName evidence="2">histidine kinase</fullName>
        <ecNumber evidence="2">2.7.13.3</ecNumber>
    </recommendedName>
</protein>
<dbReference type="Gene3D" id="3.30.450.20">
    <property type="entry name" value="PAS domain"/>
    <property type="match status" value="1"/>
</dbReference>
<reference evidence="9 10" key="1">
    <citation type="journal article" date="2023" name="PLoS ONE">
        <title>Complete genome assembly of Hawai'i environmental nontuberculous mycobacteria reveals unexpected co-isolation with methylobacteria.</title>
        <authorList>
            <person name="Hendrix J."/>
            <person name="Epperson L.E."/>
            <person name="Tong E.I."/>
            <person name="Chan Y.L."/>
            <person name="Hasan N.A."/>
            <person name="Dawrs S.N."/>
            <person name="Norton G.J."/>
            <person name="Virdi R."/>
            <person name="Crooks J.L."/>
            <person name="Chan E.D."/>
            <person name="Honda J.R."/>
            <person name="Strong M."/>
        </authorList>
    </citation>
    <scope>NUCLEOTIDE SEQUENCE [LARGE SCALE GENOMIC DNA]</scope>
    <source>
        <strain evidence="9 10">NJH_HI04-1</strain>
    </source>
</reference>
<evidence type="ECO:0000313" key="9">
    <source>
        <dbReference type="EMBL" id="MEN3236740.1"/>
    </source>
</evidence>
<keyword evidence="6 9" id="KW-0418">Kinase</keyword>
<dbReference type="Pfam" id="PF07536">
    <property type="entry name" value="HWE_HK"/>
    <property type="match status" value="1"/>
</dbReference>
<keyword evidence="3" id="KW-0597">Phosphoprotein</keyword>
<organism evidence="9 10">
    <name type="scientific">Methylobacterium ajmalii</name>
    <dbReference type="NCBI Taxonomy" id="2738439"/>
    <lineage>
        <taxon>Bacteria</taxon>
        <taxon>Pseudomonadati</taxon>
        <taxon>Pseudomonadota</taxon>
        <taxon>Alphaproteobacteria</taxon>
        <taxon>Hyphomicrobiales</taxon>
        <taxon>Methylobacteriaceae</taxon>
        <taxon>Methylobacterium</taxon>
    </lineage>
</organism>
<dbReference type="InterPro" id="IPR011102">
    <property type="entry name" value="Sig_transdc_His_kinase_HWE"/>
</dbReference>
<evidence type="ECO:0000256" key="4">
    <source>
        <dbReference type="ARBA" id="ARBA00022679"/>
    </source>
</evidence>
<dbReference type="SUPFAM" id="SSF55874">
    <property type="entry name" value="ATPase domain of HSP90 chaperone/DNA topoisomerase II/histidine kinase"/>
    <property type="match status" value="1"/>
</dbReference>
<keyword evidence="5" id="KW-0547">Nucleotide-binding</keyword>
<keyword evidence="10" id="KW-1185">Reference proteome</keyword>